<name>A0A6A3V170_9STRA</name>
<evidence type="ECO:0000313" key="3">
    <source>
        <dbReference type="Proteomes" id="UP000440367"/>
    </source>
</evidence>
<feature type="non-terminal residue" evidence="2">
    <location>
        <position position="54"/>
    </location>
</feature>
<evidence type="ECO:0000256" key="1">
    <source>
        <dbReference type="SAM" id="Phobius"/>
    </source>
</evidence>
<sequence>MTKQTQRHVNGMLCAIILIVYLHEMGRFFTAAHLMNGNDVSSDFQSMTAWKYQS</sequence>
<feature type="transmembrane region" description="Helical" evidence="1">
    <location>
        <begin position="12"/>
        <end position="35"/>
    </location>
</feature>
<reference evidence="2 3" key="1">
    <citation type="submission" date="2018-08" db="EMBL/GenBank/DDBJ databases">
        <title>Genomic investigation of the strawberry pathogen Phytophthora fragariae indicates pathogenicity is determined by transcriptional variation in three key races.</title>
        <authorList>
            <person name="Adams T.M."/>
            <person name="Armitage A.D."/>
            <person name="Sobczyk M.K."/>
            <person name="Bates H.J."/>
            <person name="Dunwell J.M."/>
            <person name="Nellist C.F."/>
            <person name="Harrison R.J."/>
        </authorList>
    </citation>
    <scope>NUCLEOTIDE SEQUENCE [LARGE SCALE GENOMIC DNA]</scope>
    <source>
        <strain evidence="2 3">BC-1</strain>
    </source>
</reference>
<dbReference type="Proteomes" id="UP000440367">
    <property type="component" value="Unassembled WGS sequence"/>
</dbReference>
<organism evidence="2 3">
    <name type="scientific">Phytophthora fragariae</name>
    <dbReference type="NCBI Taxonomy" id="53985"/>
    <lineage>
        <taxon>Eukaryota</taxon>
        <taxon>Sar</taxon>
        <taxon>Stramenopiles</taxon>
        <taxon>Oomycota</taxon>
        <taxon>Peronosporomycetes</taxon>
        <taxon>Peronosporales</taxon>
        <taxon>Peronosporaceae</taxon>
        <taxon>Phytophthora</taxon>
    </lineage>
</organism>
<comment type="caution">
    <text evidence="2">The sequence shown here is derived from an EMBL/GenBank/DDBJ whole genome shotgun (WGS) entry which is preliminary data.</text>
</comment>
<gene>
    <name evidence="2" type="ORF">PF002_g32991</name>
</gene>
<proteinExistence type="predicted"/>
<evidence type="ECO:0000313" key="2">
    <source>
        <dbReference type="EMBL" id="KAE9158902.1"/>
    </source>
</evidence>
<accession>A0A6A3V170</accession>
<keyword evidence="1" id="KW-0812">Transmembrane</keyword>
<dbReference type="AlphaFoldDB" id="A0A6A3V170"/>
<protein>
    <submittedName>
        <fullName evidence="2">Uncharacterized protein</fullName>
    </submittedName>
</protein>
<dbReference type="EMBL" id="QXGD01008666">
    <property type="protein sequence ID" value="KAE9158902.1"/>
    <property type="molecule type" value="Genomic_DNA"/>
</dbReference>
<keyword evidence="1" id="KW-0472">Membrane</keyword>
<keyword evidence="1" id="KW-1133">Transmembrane helix</keyword>